<dbReference type="CDD" id="cd10917">
    <property type="entry name" value="CE4_NodB_like_6s_7s"/>
    <property type="match status" value="1"/>
</dbReference>
<dbReference type="PANTHER" id="PTHR10587:SF133">
    <property type="entry name" value="CHITIN DEACETYLASE 1-RELATED"/>
    <property type="match status" value="1"/>
</dbReference>
<feature type="signal peptide" evidence="8">
    <location>
        <begin position="1"/>
        <end position="32"/>
    </location>
</feature>
<comment type="similarity">
    <text evidence="2">Belongs to the polysaccharide deacetylase family.</text>
</comment>
<evidence type="ECO:0000256" key="4">
    <source>
        <dbReference type="ARBA" id="ARBA00022723"/>
    </source>
</evidence>
<dbReference type="PROSITE" id="PS51677">
    <property type="entry name" value="NODB"/>
    <property type="match status" value="1"/>
</dbReference>
<sequence length="446" mass="47631">MIVSVFEGPRARPWAALCMGALACLTVQTASAAKCPGHPDAIGTSRTIVVDPRAHPVIGTMQYGKTLPLEDREVVLTFDDGPLPKYSNQILDILAAHCAKATFFLVGSQANANPEGVRKVRDAGHTVATHTQNHPGGMDRLPFDRSKQEIEQGIASVTAALGDGTAPAPFLRIPGLRRTNEIEEFAASKGLQLWSADFPADDWRDVSAARVYELALKRLEAKGKGILLLHDIQPRTVTALPRILSELKARGYRIVHVVPATPERPATPTEPRQWQLRPPSEVMAISRWPKVSKFAAAGPAALPVPALSNLDWHTADAGAHARRRGRGVPLPPATPWPRQTSLPPAGKLAALPIPAESIFKIPESTSVAMLALSARRTTSIAQVRSTEVSSASLAGKSRRHDRAATAQPPTSAGQTAQAPEGASGTAPKPTAQAKRRSVRVAGLKKR</sequence>
<evidence type="ECO:0000256" key="7">
    <source>
        <dbReference type="SAM" id="MobiDB-lite"/>
    </source>
</evidence>
<protein>
    <recommendedName>
        <fullName evidence="3">Chitooligosaccharide deacetylase</fullName>
    </recommendedName>
    <alternativeName>
        <fullName evidence="6">Nodulation protein B</fullName>
    </alternativeName>
</protein>
<feature type="chain" id="PRO_5006444613" description="Chitooligosaccharide deacetylase" evidence="8">
    <location>
        <begin position="33"/>
        <end position="446"/>
    </location>
</feature>
<feature type="region of interest" description="Disordered" evidence="7">
    <location>
        <begin position="385"/>
        <end position="446"/>
    </location>
</feature>
<dbReference type="Proteomes" id="UP000052023">
    <property type="component" value="Unassembled WGS sequence"/>
</dbReference>
<evidence type="ECO:0000256" key="2">
    <source>
        <dbReference type="ARBA" id="ARBA00010973"/>
    </source>
</evidence>
<dbReference type="InterPro" id="IPR011330">
    <property type="entry name" value="Glyco_hydro/deAcase_b/a-brl"/>
</dbReference>
<keyword evidence="8" id="KW-0732">Signal</keyword>
<keyword evidence="4" id="KW-0479">Metal-binding</keyword>
<organism evidence="10 11">
    <name type="scientific">Bradyrhizobium retamae</name>
    <dbReference type="NCBI Taxonomy" id="1300035"/>
    <lineage>
        <taxon>Bacteria</taxon>
        <taxon>Pseudomonadati</taxon>
        <taxon>Pseudomonadota</taxon>
        <taxon>Alphaproteobacteria</taxon>
        <taxon>Hyphomicrobiales</taxon>
        <taxon>Nitrobacteraceae</taxon>
        <taxon>Bradyrhizobium</taxon>
    </lineage>
</organism>
<evidence type="ECO:0000256" key="3">
    <source>
        <dbReference type="ARBA" id="ARBA00020071"/>
    </source>
</evidence>
<dbReference type="SUPFAM" id="SSF88713">
    <property type="entry name" value="Glycoside hydrolase/deacetylase"/>
    <property type="match status" value="1"/>
</dbReference>
<dbReference type="PANTHER" id="PTHR10587">
    <property type="entry name" value="GLYCOSYL TRANSFERASE-RELATED"/>
    <property type="match status" value="1"/>
</dbReference>
<evidence type="ECO:0000256" key="1">
    <source>
        <dbReference type="ARBA" id="ARBA00003236"/>
    </source>
</evidence>
<dbReference type="GO" id="GO:0005975">
    <property type="term" value="P:carbohydrate metabolic process"/>
    <property type="evidence" value="ECO:0007669"/>
    <property type="project" value="InterPro"/>
</dbReference>
<comment type="function">
    <text evidence="1">Is involved in generating a small heat-stable compound (Nod), an acylated oligomer of N-acetylglucosamine, that stimulates mitosis in various plant protoplasts.</text>
</comment>
<accession>A0A0R3MUR0</accession>
<dbReference type="EMBL" id="LLYA01000170">
    <property type="protein sequence ID" value="KRR21733.1"/>
    <property type="molecule type" value="Genomic_DNA"/>
</dbReference>
<dbReference type="InterPro" id="IPR050248">
    <property type="entry name" value="Polysacc_deacetylase_ArnD"/>
</dbReference>
<evidence type="ECO:0000256" key="5">
    <source>
        <dbReference type="ARBA" id="ARBA00022801"/>
    </source>
</evidence>
<dbReference type="AlphaFoldDB" id="A0A0R3MUR0"/>
<feature type="region of interest" description="Disordered" evidence="7">
    <location>
        <begin position="317"/>
        <end position="342"/>
    </location>
</feature>
<feature type="compositionally biased region" description="Basic residues" evidence="7">
    <location>
        <begin position="433"/>
        <end position="446"/>
    </location>
</feature>
<dbReference type="GO" id="GO:0016810">
    <property type="term" value="F:hydrolase activity, acting on carbon-nitrogen (but not peptide) bonds"/>
    <property type="evidence" value="ECO:0007669"/>
    <property type="project" value="InterPro"/>
</dbReference>
<proteinExistence type="inferred from homology"/>
<dbReference type="OrthoDB" id="276604at2"/>
<evidence type="ECO:0000256" key="8">
    <source>
        <dbReference type="SAM" id="SignalP"/>
    </source>
</evidence>
<evidence type="ECO:0000313" key="10">
    <source>
        <dbReference type="EMBL" id="KRR21733.1"/>
    </source>
</evidence>
<dbReference type="InterPro" id="IPR002509">
    <property type="entry name" value="NODB_dom"/>
</dbReference>
<evidence type="ECO:0000256" key="6">
    <source>
        <dbReference type="ARBA" id="ARBA00032976"/>
    </source>
</evidence>
<feature type="compositionally biased region" description="Polar residues" evidence="7">
    <location>
        <begin position="407"/>
        <end position="417"/>
    </location>
</feature>
<comment type="caution">
    <text evidence="10">The sequence shown here is derived from an EMBL/GenBank/DDBJ whole genome shotgun (WGS) entry which is preliminary data.</text>
</comment>
<dbReference type="Gene3D" id="3.20.20.370">
    <property type="entry name" value="Glycoside hydrolase/deacetylase"/>
    <property type="match status" value="1"/>
</dbReference>
<reference evidence="10 11" key="1">
    <citation type="submission" date="2014-03" db="EMBL/GenBank/DDBJ databases">
        <title>Bradyrhizobium valentinum sp. nov., isolated from effective nodules of Lupinus mariae-josephae, a lupine endemic of basic-lime soils in Eastern Spain.</title>
        <authorList>
            <person name="Duran D."/>
            <person name="Rey L."/>
            <person name="Navarro A."/>
            <person name="Busquets A."/>
            <person name="Imperial J."/>
            <person name="Ruiz-Argueso T."/>
        </authorList>
    </citation>
    <scope>NUCLEOTIDE SEQUENCE [LARGE SCALE GENOMIC DNA]</scope>
    <source>
        <strain evidence="10 11">Ro19</strain>
    </source>
</reference>
<gene>
    <name evidence="10" type="ORF">CQ13_06695</name>
</gene>
<dbReference type="Pfam" id="PF01522">
    <property type="entry name" value="Polysacc_deac_1"/>
    <property type="match status" value="1"/>
</dbReference>
<dbReference type="GO" id="GO:0016020">
    <property type="term" value="C:membrane"/>
    <property type="evidence" value="ECO:0007669"/>
    <property type="project" value="TreeGrafter"/>
</dbReference>
<dbReference type="GO" id="GO:0046872">
    <property type="term" value="F:metal ion binding"/>
    <property type="evidence" value="ECO:0007669"/>
    <property type="project" value="UniProtKB-KW"/>
</dbReference>
<evidence type="ECO:0000313" key="11">
    <source>
        <dbReference type="Proteomes" id="UP000052023"/>
    </source>
</evidence>
<keyword evidence="11" id="KW-1185">Reference proteome</keyword>
<name>A0A0R3MUR0_9BRAD</name>
<feature type="domain" description="NodB homology" evidence="9">
    <location>
        <begin position="72"/>
        <end position="255"/>
    </location>
</feature>
<keyword evidence="5" id="KW-0378">Hydrolase</keyword>
<evidence type="ECO:0000259" key="9">
    <source>
        <dbReference type="PROSITE" id="PS51677"/>
    </source>
</evidence>